<dbReference type="Pfam" id="PF00094">
    <property type="entry name" value="VWD"/>
    <property type="match status" value="1"/>
</dbReference>
<evidence type="ECO:0000256" key="3">
    <source>
        <dbReference type="ARBA" id="ARBA00022729"/>
    </source>
</evidence>
<keyword evidence="2" id="KW-0964">Secreted</keyword>
<dbReference type="InterPro" id="IPR001846">
    <property type="entry name" value="VWF_type-D"/>
</dbReference>
<dbReference type="WBParaSite" id="PEQ_0000958401-mRNA-1">
    <property type="protein sequence ID" value="PEQ_0000958401-mRNA-1"/>
    <property type="gene ID" value="PEQ_0000958401"/>
</dbReference>
<dbReference type="PANTHER" id="PTHR46698">
    <property type="entry name" value="CROSSVEINLESS 2"/>
    <property type="match status" value="1"/>
</dbReference>
<dbReference type="Proteomes" id="UP000887564">
    <property type="component" value="Unplaced"/>
</dbReference>
<evidence type="ECO:0000313" key="6">
    <source>
        <dbReference type="WBParaSite" id="PEQ_0000958401-mRNA-1"/>
    </source>
</evidence>
<evidence type="ECO:0000313" key="5">
    <source>
        <dbReference type="Proteomes" id="UP000887564"/>
    </source>
</evidence>
<dbReference type="PROSITE" id="PS51233">
    <property type="entry name" value="VWFD"/>
    <property type="match status" value="1"/>
</dbReference>
<evidence type="ECO:0000256" key="2">
    <source>
        <dbReference type="ARBA" id="ARBA00022525"/>
    </source>
</evidence>
<reference evidence="6" key="1">
    <citation type="submission" date="2022-11" db="UniProtKB">
        <authorList>
            <consortium name="WormBaseParasite"/>
        </authorList>
    </citation>
    <scope>IDENTIFICATION</scope>
</reference>
<keyword evidence="5" id="KW-1185">Reference proteome</keyword>
<organism evidence="5 6">
    <name type="scientific">Parascaris equorum</name>
    <name type="common">Equine roundworm</name>
    <dbReference type="NCBI Taxonomy" id="6256"/>
    <lineage>
        <taxon>Eukaryota</taxon>
        <taxon>Metazoa</taxon>
        <taxon>Ecdysozoa</taxon>
        <taxon>Nematoda</taxon>
        <taxon>Chromadorea</taxon>
        <taxon>Rhabditida</taxon>
        <taxon>Spirurina</taxon>
        <taxon>Ascaridomorpha</taxon>
        <taxon>Ascaridoidea</taxon>
        <taxon>Ascarididae</taxon>
        <taxon>Parascaris</taxon>
    </lineage>
</organism>
<dbReference type="PANTHER" id="PTHR46698:SF4">
    <property type="entry name" value="CROSSVEINLESS 2"/>
    <property type="match status" value="1"/>
</dbReference>
<evidence type="ECO:0000256" key="1">
    <source>
        <dbReference type="ARBA" id="ARBA00004613"/>
    </source>
</evidence>
<evidence type="ECO:0000259" key="4">
    <source>
        <dbReference type="PROSITE" id="PS51233"/>
    </source>
</evidence>
<sequence length="173" mass="19661">MCQSLLLSHTMEVAILPHGRGEYRCSFRYIMAHFSVFTSYRISDGGDREAYWWGLVLKVVRERGRTISLPYIRIEDWPEYRVAEDPRKGHIVLSLNVIGVKVIWDGESFAEVVLSKKHQSKVCGLCGNFNGNPDDDLWPQYGSSVSTSIDDFAQSWRHGTKCNSGSAKESNQK</sequence>
<comment type="subcellular location">
    <subcellularLocation>
        <location evidence="1">Secreted</location>
    </subcellularLocation>
</comment>
<protein>
    <submittedName>
        <fullName evidence="6">VWFD domain-containing protein</fullName>
    </submittedName>
</protein>
<keyword evidence="3" id="KW-0732">Signal</keyword>
<dbReference type="InterPro" id="IPR052424">
    <property type="entry name" value="Kielin_Chordin-BMP_Reg"/>
</dbReference>
<name>A0A914RXJ6_PAREQ</name>
<accession>A0A914RXJ6</accession>
<feature type="domain" description="VWFD" evidence="4">
    <location>
        <begin position="1"/>
        <end position="163"/>
    </location>
</feature>
<proteinExistence type="predicted"/>
<dbReference type="GO" id="GO:0005576">
    <property type="term" value="C:extracellular region"/>
    <property type="evidence" value="ECO:0007669"/>
    <property type="project" value="UniProtKB-SubCell"/>
</dbReference>
<dbReference type="AlphaFoldDB" id="A0A914RXJ6"/>